<feature type="compositionally biased region" description="Polar residues" evidence="8">
    <location>
        <begin position="68"/>
        <end position="79"/>
    </location>
</feature>
<dbReference type="EMBL" id="BOMP01000003">
    <property type="protein sequence ID" value="GIE37263.1"/>
    <property type="molecule type" value="Genomic_DNA"/>
</dbReference>
<evidence type="ECO:0000313" key="11">
    <source>
        <dbReference type="Proteomes" id="UP000631312"/>
    </source>
</evidence>
<evidence type="ECO:0000256" key="8">
    <source>
        <dbReference type="SAM" id="MobiDB-lite"/>
    </source>
</evidence>
<evidence type="ECO:0000256" key="1">
    <source>
        <dbReference type="ARBA" id="ARBA00004752"/>
    </source>
</evidence>
<dbReference type="CDD" id="cd16913">
    <property type="entry name" value="YkuD_like"/>
    <property type="match status" value="1"/>
</dbReference>
<evidence type="ECO:0000256" key="5">
    <source>
        <dbReference type="ARBA" id="ARBA00023315"/>
    </source>
</evidence>
<evidence type="ECO:0000256" key="6">
    <source>
        <dbReference type="ARBA" id="ARBA00023316"/>
    </source>
</evidence>
<evidence type="ECO:0000256" key="4">
    <source>
        <dbReference type="ARBA" id="ARBA00022984"/>
    </source>
</evidence>
<feature type="domain" description="L,D-TPase catalytic" evidence="9">
    <location>
        <begin position="269"/>
        <end position="390"/>
    </location>
</feature>
<reference evidence="10 11" key="1">
    <citation type="submission" date="2021-01" db="EMBL/GenBank/DDBJ databases">
        <title>Whole genome shotgun sequence of Actinoplanes lobatus NBRC 12513.</title>
        <authorList>
            <person name="Komaki H."/>
            <person name="Tamura T."/>
        </authorList>
    </citation>
    <scope>NUCLEOTIDE SEQUENCE [LARGE SCALE GENOMIC DNA]</scope>
    <source>
        <strain evidence="10 11">NBRC 12513</strain>
    </source>
</reference>
<evidence type="ECO:0000256" key="3">
    <source>
        <dbReference type="ARBA" id="ARBA00022960"/>
    </source>
</evidence>
<keyword evidence="2" id="KW-0808">Transferase</keyword>
<dbReference type="Gene3D" id="2.60.40.3780">
    <property type="match status" value="1"/>
</dbReference>
<dbReference type="Gene3D" id="2.60.40.3710">
    <property type="match status" value="1"/>
</dbReference>
<comment type="pathway">
    <text evidence="1 7">Cell wall biogenesis; peptidoglycan biosynthesis.</text>
</comment>
<keyword evidence="6 7" id="KW-0961">Cell wall biogenesis/degradation</keyword>
<name>A0ABQ4A8B9_9ACTN</name>
<dbReference type="InterPro" id="IPR005490">
    <property type="entry name" value="LD_TPept_cat_dom"/>
</dbReference>
<evidence type="ECO:0000256" key="7">
    <source>
        <dbReference type="PROSITE-ProRule" id="PRU01373"/>
    </source>
</evidence>
<comment type="caution">
    <text evidence="10">The sequence shown here is derived from an EMBL/GenBank/DDBJ whole genome shotgun (WGS) entry which is preliminary data.</text>
</comment>
<dbReference type="PROSITE" id="PS52029">
    <property type="entry name" value="LD_TPASE"/>
    <property type="match status" value="1"/>
</dbReference>
<dbReference type="Gene3D" id="2.40.440.10">
    <property type="entry name" value="L,D-transpeptidase catalytic domain-like"/>
    <property type="match status" value="1"/>
</dbReference>
<dbReference type="InterPro" id="IPR038063">
    <property type="entry name" value="Transpep_catalytic_dom"/>
</dbReference>
<protein>
    <recommendedName>
        <fullName evidence="9">L,D-TPase catalytic domain-containing protein</fullName>
    </recommendedName>
</protein>
<dbReference type="CDD" id="cd13432">
    <property type="entry name" value="LDT_IgD_like_2"/>
    <property type="match status" value="1"/>
</dbReference>
<keyword evidence="11" id="KW-1185">Reference proteome</keyword>
<sequence length="418" mass="45516">MEMDGIRSAERAGPTARNGRSRWRLTLAAMLTGTLLLTAACSGDKDDPSWQGGGDGAAGASSAPSAEPTLSTVAVTSPAQDAKSVELWSEVKFDSEDPDNTEVKVTNAKGDEVEGTLDKDQNLWRPSESLAWGTKYTVTVTTPAADGKNNSATSSFTTMKQPSNLVRVTSFLGDGQTVGVGMPLIMKFGRAIPEKYRAEVERRMVVTATPAQEGTWRWISSTEVHFRPQAYWKANSKVFTDVKLKGVELGDGWYGRSDLTVDLKIGREMILTVSNKTKKMTVKQDGKVIKTIPVSLGKPSTPSSSGTMVIMEKAAHTVFDTTDEDPVNGYKTPIDWAQRITYSGQFIHAAPWSEGVQGKRNVSHGCVNVSEALGQWLFQRTMMGDVISVTGTEDKLKNGNGWTDWNMSYAEYKKGSYL</sequence>
<feature type="region of interest" description="Disordered" evidence="8">
    <location>
        <begin position="45"/>
        <end position="81"/>
    </location>
</feature>
<evidence type="ECO:0000259" key="9">
    <source>
        <dbReference type="PROSITE" id="PS52029"/>
    </source>
</evidence>
<proteinExistence type="predicted"/>
<keyword evidence="4 7" id="KW-0573">Peptidoglycan synthesis</keyword>
<accession>A0ABQ4A8B9</accession>
<dbReference type="InterPro" id="IPR050979">
    <property type="entry name" value="LD-transpeptidase"/>
</dbReference>
<dbReference type="InterPro" id="IPR041280">
    <property type="entry name" value="Big_10"/>
</dbReference>
<dbReference type="PANTHER" id="PTHR30582">
    <property type="entry name" value="L,D-TRANSPEPTIDASE"/>
    <property type="match status" value="1"/>
</dbReference>
<dbReference type="SUPFAM" id="SSF141523">
    <property type="entry name" value="L,D-transpeptidase catalytic domain-like"/>
    <property type="match status" value="1"/>
</dbReference>
<dbReference type="Pfam" id="PF03734">
    <property type="entry name" value="YkuD"/>
    <property type="match status" value="1"/>
</dbReference>
<feature type="active site" description="Nucleophile" evidence="7">
    <location>
        <position position="366"/>
    </location>
</feature>
<organism evidence="10 11">
    <name type="scientific">Actinoplanes lobatus</name>
    <dbReference type="NCBI Taxonomy" id="113568"/>
    <lineage>
        <taxon>Bacteria</taxon>
        <taxon>Bacillati</taxon>
        <taxon>Actinomycetota</taxon>
        <taxon>Actinomycetes</taxon>
        <taxon>Micromonosporales</taxon>
        <taxon>Micromonosporaceae</taxon>
        <taxon>Actinoplanes</taxon>
    </lineage>
</organism>
<dbReference type="Proteomes" id="UP000631312">
    <property type="component" value="Unassembled WGS sequence"/>
</dbReference>
<keyword evidence="5" id="KW-0012">Acyltransferase</keyword>
<evidence type="ECO:0000313" key="10">
    <source>
        <dbReference type="EMBL" id="GIE37263.1"/>
    </source>
</evidence>
<evidence type="ECO:0000256" key="2">
    <source>
        <dbReference type="ARBA" id="ARBA00022679"/>
    </source>
</evidence>
<gene>
    <name evidence="10" type="ORF">Alo02nite_01610</name>
</gene>
<dbReference type="PANTHER" id="PTHR30582:SF2">
    <property type="entry name" value="L,D-TRANSPEPTIDASE YCIB-RELATED"/>
    <property type="match status" value="1"/>
</dbReference>
<dbReference type="Pfam" id="PF17964">
    <property type="entry name" value="Big_10"/>
    <property type="match status" value="1"/>
</dbReference>
<keyword evidence="3 7" id="KW-0133">Cell shape</keyword>
<feature type="active site" description="Proton donor/acceptor" evidence="7">
    <location>
        <position position="348"/>
    </location>
</feature>